<dbReference type="InterPro" id="IPR001018">
    <property type="entry name" value="Beta-lactamase_class-B_CS"/>
</dbReference>
<evidence type="ECO:0000259" key="5">
    <source>
        <dbReference type="SMART" id="SM00849"/>
    </source>
</evidence>
<protein>
    <submittedName>
        <fullName evidence="6">PhnP protein</fullName>
    </submittedName>
</protein>
<dbReference type="Proteomes" id="UP000033862">
    <property type="component" value="Unassembled WGS sequence"/>
</dbReference>
<keyword evidence="2" id="KW-0479">Metal-binding</keyword>
<organism evidence="6 7">
    <name type="scientific">Berkelbacteria bacterium GW2011_GWA1_39_10</name>
    <dbReference type="NCBI Taxonomy" id="1618332"/>
    <lineage>
        <taxon>Bacteria</taxon>
        <taxon>Candidatus Berkelbacteria</taxon>
    </lineage>
</organism>
<dbReference type="SMART" id="SM00849">
    <property type="entry name" value="Lactamase_B"/>
    <property type="match status" value="1"/>
</dbReference>
<dbReference type="GO" id="GO:0008270">
    <property type="term" value="F:zinc ion binding"/>
    <property type="evidence" value="ECO:0007669"/>
    <property type="project" value="InterPro"/>
</dbReference>
<dbReference type="InterPro" id="IPR036866">
    <property type="entry name" value="RibonucZ/Hydroxyglut_hydro"/>
</dbReference>
<keyword evidence="3" id="KW-0378">Hydrolase</keyword>
<dbReference type="GO" id="GO:0017001">
    <property type="term" value="P:antibiotic catabolic process"/>
    <property type="evidence" value="ECO:0007669"/>
    <property type="project" value="InterPro"/>
</dbReference>
<dbReference type="STRING" id="1618332.UT15_C0012G0006"/>
<keyword evidence="4" id="KW-0862">Zinc</keyword>
<dbReference type="AlphaFoldDB" id="A0A0G0LR38"/>
<sequence>MIIKFLGTSSEKRLPREDCDCLQCLSKDKYDCRKRSSILIDKKILIDAGPDILEQLTSTQINNLDTVIITHEHDDHTGGLRHLLKLSPNIRLIRAKPGQHFKLFGIDFFAFKILHSKMMQTVGIVVNDVIYIPDSLSLDLAQKYLQDVKVAILDGSMLSRTFGGHLAVNEIIALAKPLKNLKKIYFTHNGHTHKPHKELQKLIRQMGDKRFEIAFDGLEIKV</sequence>
<evidence type="ECO:0000313" key="6">
    <source>
        <dbReference type="EMBL" id="KKQ90450.1"/>
    </source>
</evidence>
<dbReference type="PROSITE" id="PS00743">
    <property type="entry name" value="BETA_LACTAMASE_B_1"/>
    <property type="match status" value="1"/>
</dbReference>
<comment type="cofactor">
    <cofactor evidence="1">
        <name>Zn(2+)</name>
        <dbReference type="ChEBI" id="CHEBI:29105"/>
    </cofactor>
</comment>
<comment type="caution">
    <text evidence="6">The sequence shown here is derived from an EMBL/GenBank/DDBJ whole genome shotgun (WGS) entry which is preliminary data.</text>
</comment>
<dbReference type="SUPFAM" id="SSF56281">
    <property type="entry name" value="Metallo-hydrolase/oxidoreductase"/>
    <property type="match status" value="1"/>
</dbReference>
<dbReference type="Pfam" id="PF00753">
    <property type="entry name" value="Lactamase_B"/>
    <property type="match status" value="1"/>
</dbReference>
<evidence type="ECO:0000256" key="2">
    <source>
        <dbReference type="ARBA" id="ARBA00022723"/>
    </source>
</evidence>
<proteinExistence type="predicted"/>
<dbReference type="InterPro" id="IPR001279">
    <property type="entry name" value="Metallo-B-lactamas"/>
</dbReference>
<evidence type="ECO:0000256" key="4">
    <source>
        <dbReference type="ARBA" id="ARBA00022833"/>
    </source>
</evidence>
<name>A0A0G0LR38_9BACT</name>
<evidence type="ECO:0000313" key="7">
    <source>
        <dbReference type="Proteomes" id="UP000033862"/>
    </source>
</evidence>
<evidence type="ECO:0000256" key="3">
    <source>
        <dbReference type="ARBA" id="ARBA00022801"/>
    </source>
</evidence>
<evidence type="ECO:0000256" key="1">
    <source>
        <dbReference type="ARBA" id="ARBA00001947"/>
    </source>
</evidence>
<accession>A0A0G0LR38</accession>
<feature type="domain" description="Metallo-beta-lactamase" evidence="5">
    <location>
        <begin position="34"/>
        <end position="188"/>
    </location>
</feature>
<dbReference type="PANTHER" id="PTHR42663:SF6">
    <property type="entry name" value="HYDROLASE C777.06C-RELATED"/>
    <property type="match status" value="1"/>
</dbReference>
<dbReference type="GO" id="GO:0008800">
    <property type="term" value="F:beta-lactamase activity"/>
    <property type="evidence" value="ECO:0007669"/>
    <property type="project" value="InterPro"/>
</dbReference>
<gene>
    <name evidence="6" type="ORF">UT15_C0012G0006</name>
</gene>
<dbReference type="Gene3D" id="3.60.15.10">
    <property type="entry name" value="Ribonuclease Z/Hydroxyacylglutathione hydrolase-like"/>
    <property type="match status" value="2"/>
</dbReference>
<reference evidence="6 7" key="1">
    <citation type="journal article" date="2015" name="Nature">
        <title>rRNA introns, odd ribosomes, and small enigmatic genomes across a large radiation of phyla.</title>
        <authorList>
            <person name="Brown C.T."/>
            <person name="Hug L.A."/>
            <person name="Thomas B.C."/>
            <person name="Sharon I."/>
            <person name="Castelle C.J."/>
            <person name="Singh A."/>
            <person name="Wilkins M.J."/>
            <person name="Williams K.H."/>
            <person name="Banfield J.F."/>
        </authorList>
    </citation>
    <scope>NUCLEOTIDE SEQUENCE [LARGE SCALE GENOMIC DNA]</scope>
</reference>
<dbReference type="PANTHER" id="PTHR42663">
    <property type="entry name" value="HYDROLASE C777.06C-RELATED-RELATED"/>
    <property type="match status" value="1"/>
</dbReference>
<dbReference type="EMBL" id="LBVS01000012">
    <property type="protein sequence ID" value="KKQ90450.1"/>
    <property type="molecule type" value="Genomic_DNA"/>
</dbReference>